<dbReference type="HAMAP" id="MF_02087">
    <property type="entry name" value="PLP_homeostasis"/>
    <property type="match status" value="1"/>
</dbReference>
<feature type="domain" description="Alanine racemase N-terminal" evidence="5">
    <location>
        <begin position="11"/>
        <end position="229"/>
    </location>
</feature>
<dbReference type="InterPro" id="IPR001608">
    <property type="entry name" value="Ala_racemase_N"/>
</dbReference>
<evidence type="ECO:0000256" key="1">
    <source>
        <dbReference type="ARBA" id="ARBA00022898"/>
    </source>
</evidence>
<name>A0A7T4ECP3_9CORY</name>
<dbReference type="GO" id="GO:0030170">
    <property type="term" value="F:pyridoxal phosphate binding"/>
    <property type="evidence" value="ECO:0007669"/>
    <property type="project" value="UniProtKB-UniRule"/>
</dbReference>
<dbReference type="InterPro" id="IPR011078">
    <property type="entry name" value="PyrdxlP_homeostasis"/>
</dbReference>
<dbReference type="EMBL" id="CP066007">
    <property type="protein sequence ID" value="QQB45428.1"/>
    <property type="molecule type" value="Genomic_DNA"/>
</dbReference>
<protein>
    <recommendedName>
        <fullName evidence="2">Pyridoxal phosphate homeostasis protein</fullName>
        <shortName evidence="2">PLP homeostasis protein</shortName>
    </recommendedName>
</protein>
<comment type="similarity">
    <text evidence="2 4">Belongs to the pyridoxal phosphate-binding protein YggS/PROSC family.</text>
</comment>
<dbReference type="PANTHER" id="PTHR10146">
    <property type="entry name" value="PROLINE SYNTHETASE CO-TRANSCRIBED BACTERIAL HOMOLOG PROTEIN"/>
    <property type="match status" value="1"/>
</dbReference>
<gene>
    <name evidence="6" type="ORF">I6I10_07770</name>
</gene>
<evidence type="ECO:0000259" key="5">
    <source>
        <dbReference type="Pfam" id="PF01168"/>
    </source>
</evidence>
<dbReference type="InterPro" id="IPR029066">
    <property type="entry name" value="PLP-binding_barrel"/>
</dbReference>
<accession>A0A7T4ECP3</accession>
<dbReference type="Gene3D" id="3.20.20.10">
    <property type="entry name" value="Alanine racemase"/>
    <property type="match status" value="1"/>
</dbReference>
<evidence type="ECO:0000256" key="2">
    <source>
        <dbReference type="HAMAP-Rule" id="MF_02087"/>
    </source>
</evidence>
<evidence type="ECO:0000313" key="7">
    <source>
        <dbReference type="Proteomes" id="UP000596145"/>
    </source>
</evidence>
<evidence type="ECO:0000313" key="6">
    <source>
        <dbReference type="EMBL" id="QQB45428.1"/>
    </source>
</evidence>
<sequence length="233" mass="24919">MAREDEIAAGLQRVRQRIAEAKAAAGRTDEVRLLPVTKFHPASDVEILHSLGIEAVGENRDQEAKKKAAEFPSMAFHMLGQVQTKKANSVARWASAVQSVDSLTLVQALDRGMQLALDRGDRTTETLDVYVQLSLDGDESRGGVIAADVPFLVEAIEGSTHLRLVGLMCVPPVASDADEAFATALDVKQDLDARAGHPLEFSAGMSADLEVAIKNGSTLVRVGTDILGPRQIP</sequence>
<keyword evidence="1 2" id="KW-0663">Pyridoxal phosphate</keyword>
<proteinExistence type="inferred from homology"/>
<dbReference type="CDD" id="cd00635">
    <property type="entry name" value="PLPDE_III_YBL036c_like"/>
    <property type="match status" value="1"/>
</dbReference>
<dbReference type="RefSeq" id="WP_070739127.1">
    <property type="nucleotide sequence ID" value="NZ_CP066007.1"/>
</dbReference>
<organism evidence="6 7">
    <name type="scientific">Corynebacterium glucuronolyticum</name>
    <dbReference type="NCBI Taxonomy" id="39791"/>
    <lineage>
        <taxon>Bacteria</taxon>
        <taxon>Bacillati</taxon>
        <taxon>Actinomycetota</taxon>
        <taxon>Actinomycetes</taxon>
        <taxon>Mycobacteriales</taxon>
        <taxon>Corynebacteriaceae</taxon>
        <taxon>Corynebacterium</taxon>
    </lineage>
</organism>
<dbReference type="SUPFAM" id="SSF51419">
    <property type="entry name" value="PLP-binding barrel"/>
    <property type="match status" value="1"/>
</dbReference>
<reference evidence="6 7" key="1">
    <citation type="submission" date="2020-12" db="EMBL/GenBank/DDBJ databases">
        <title>FDA dAtabase for Regulatory Grade micrObial Sequences (FDA-ARGOS): Supporting development and validation of Infectious Disease Dx tests.</title>
        <authorList>
            <person name="Sproer C."/>
            <person name="Gronow S."/>
            <person name="Severitt S."/>
            <person name="Schroder I."/>
            <person name="Tallon L."/>
            <person name="Sadzewicz L."/>
            <person name="Zhao X."/>
            <person name="Boylan J."/>
            <person name="Ott S."/>
            <person name="Bowen H."/>
            <person name="Vavikolanu K."/>
            <person name="Mehta A."/>
            <person name="Aluvathingal J."/>
            <person name="Nadendla S."/>
            <person name="Lowell S."/>
            <person name="Myers T."/>
            <person name="Yan Y."/>
            <person name="Sichtig H."/>
        </authorList>
    </citation>
    <scope>NUCLEOTIDE SEQUENCE [LARGE SCALE GENOMIC DNA]</scope>
    <source>
        <strain evidence="6 7">FDAARGOS_1053</strain>
    </source>
</reference>
<dbReference type="AlphaFoldDB" id="A0A7T4ECP3"/>
<dbReference type="GeneID" id="92760432"/>
<feature type="modified residue" description="N6-(pyridoxal phosphate)lysine" evidence="2 3">
    <location>
        <position position="38"/>
    </location>
</feature>
<comment type="cofactor">
    <cofactor evidence="3">
        <name>pyridoxal 5'-phosphate</name>
        <dbReference type="ChEBI" id="CHEBI:597326"/>
    </cofactor>
</comment>
<dbReference type="NCBIfam" id="TIGR00044">
    <property type="entry name" value="YggS family pyridoxal phosphate-dependent enzyme"/>
    <property type="match status" value="1"/>
</dbReference>
<dbReference type="PIRSF" id="PIRSF004848">
    <property type="entry name" value="YBL036c_PLPDEIII"/>
    <property type="match status" value="1"/>
</dbReference>
<dbReference type="PANTHER" id="PTHR10146:SF14">
    <property type="entry name" value="PYRIDOXAL PHOSPHATE HOMEOSTASIS PROTEIN"/>
    <property type="match status" value="1"/>
</dbReference>
<dbReference type="Proteomes" id="UP000596145">
    <property type="component" value="Chromosome"/>
</dbReference>
<dbReference type="Pfam" id="PF01168">
    <property type="entry name" value="Ala_racemase_N"/>
    <property type="match status" value="1"/>
</dbReference>
<comment type="function">
    <text evidence="2">Pyridoxal 5'-phosphate (PLP)-binding protein, which is involved in PLP homeostasis.</text>
</comment>
<evidence type="ECO:0000256" key="3">
    <source>
        <dbReference type="PIRSR" id="PIRSR004848-1"/>
    </source>
</evidence>
<dbReference type="OrthoDB" id="9804072at2"/>
<evidence type="ECO:0000256" key="4">
    <source>
        <dbReference type="RuleBase" id="RU004514"/>
    </source>
</evidence>